<proteinExistence type="predicted"/>
<protein>
    <recommendedName>
        <fullName evidence="2">Reverse transcriptase domain-containing protein</fullName>
    </recommendedName>
</protein>
<dbReference type="EnsemblMetazoa" id="Aqu2.1.24667_001">
    <property type="protein sequence ID" value="Aqu2.1.24667_001"/>
    <property type="gene ID" value="Aqu2.1.24667"/>
</dbReference>
<dbReference type="PANTHER" id="PTHR47510:SF3">
    <property type="entry name" value="ENDO_EXONUCLEASE_PHOSPHATASE DOMAIN-CONTAINING PROTEIN"/>
    <property type="match status" value="1"/>
</dbReference>
<evidence type="ECO:0008006" key="2">
    <source>
        <dbReference type="Google" id="ProtNLM"/>
    </source>
</evidence>
<dbReference type="PANTHER" id="PTHR47510">
    <property type="entry name" value="REVERSE TRANSCRIPTASE DOMAIN-CONTAINING PROTEIN"/>
    <property type="match status" value="1"/>
</dbReference>
<dbReference type="OMA" id="KFPSIWR"/>
<organism evidence="1">
    <name type="scientific">Amphimedon queenslandica</name>
    <name type="common">Sponge</name>
    <dbReference type="NCBI Taxonomy" id="400682"/>
    <lineage>
        <taxon>Eukaryota</taxon>
        <taxon>Metazoa</taxon>
        <taxon>Porifera</taxon>
        <taxon>Demospongiae</taxon>
        <taxon>Heteroscleromorpha</taxon>
        <taxon>Haplosclerida</taxon>
        <taxon>Niphatidae</taxon>
        <taxon>Amphimedon</taxon>
    </lineage>
</organism>
<dbReference type="SUPFAM" id="SSF56672">
    <property type="entry name" value="DNA/RNA polymerases"/>
    <property type="match status" value="1"/>
</dbReference>
<reference evidence="1" key="1">
    <citation type="submission" date="2017-05" db="UniProtKB">
        <authorList>
            <consortium name="EnsemblMetazoa"/>
        </authorList>
    </citation>
    <scope>IDENTIFICATION</scope>
</reference>
<accession>A0A1X7U9N4</accession>
<evidence type="ECO:0000313" key="1">
    <source>
        <dbReference type="EnsemblMetazoa" id="Aqu2.1.24667_001"/>
    </source>
</evidence>
<dbReference type="eggNOG" id="KOG1075">
    <property type="taxonomic scope" value="Eukaryota"/>
</dbReference>
<sequence length="156" mass="17209">FLPDDASVLFSLQTPAQTLDSIEISIEDVLSALVSLNPSKATGIDGIPAHLLKSCATPLCEPIHHLFVQCFAQSYLPLEWRTHLITPIHKSGNKSSVTNYRPISLLCCISKVLEKIIFDKIADFIQPHFVSPRQFGFLKNRPTPTIGGLSLSNRSI</sequence>
<dbReference type="OrthoDB" id="416454at2759"/>
<dbReference type="AlphaFoldDB" id="A0A1X7U9N4"/>
<dbReference type="InterPro" id="IPR043502">
    <property type="entry name" value="DNA/RNA_pol_sf"/>
</dbReference>
<name>A0A1X7U9N4_AMPQE</name>
<dbReference type="InParanoid" id="A0A1X7U9N4"/>